<dbReference type="PANTHER" id="PTHR31569">
    <property type="entry name" value="SWIM-TYPE DOMAIN-CONTAINING PROTEIN"/>
    <property type="match status" value="1"/>
</dbReference>
<dbReference type="EMBL" id="RCMG01000932">
    <property type="protein sequence ID" value="KAG2841752.1"/>
    <property type="molecule type" value="Genomic_DNA"/>
</dbReference>
<dbReference type="Proteomes" id="UP000736787">
    <property type="component" value="Unassembled WGS sequence"/>
</dbReference>
<gene>
    <name evidence="2" type="ORF">PC113_g18962</name>
    <name evidence="3" type="ORF">PC117_g22813</name>
</gene>
<dbReference type="VEuPathDB" id="FungiDB:PC110_g18385"/>
<dbReference type="EMBL" id="RCMK01001303">
    <property type="protein sequence ID" value="KAG2897329.1"/>
    <property type="molecule type" value="Genomic_DNA"/>
</dbReference>
<sequence length="316" mass="36965">MGDVGLMVASGNNASIIYDNIRANSPHYVQLTDVYKMTAKIKKTGASLSDEDQVAELLVKFTWPLLVTCPRLMKIPMGTQLLSVSYRSTYNYQLCMLMIMDQFGNGRAVQHSVIERNADWHMVKVVEQFPRVNDWDPTKLIMVDKDLNEIAVLRSMFPDTRIILCHFYVLKWLRKAVRDDKKYGTYSSEGLKQMNSCVPNMVYSKFESELQGQADEFKMLVCRGGRIELWENFETNWMRSKEKWVTLYRTNLPHFRNNTNNRLENFFGKLKADLDSSMNMKQCLYSVIRYQRRKEDEYVTRVIMPCTQTISSTARR</sequence>
<dbReference type="AlphaFoldDB" id="A0A8T0Y7I0"/>
<dbReference type="Proteomes" id="UP000735874">
    <property type="component" value="Unassembled WGS sequence"/>
</dbReference>
<proteinExistence type="predicted"/>
<dbReference type="PANTHER" id="PTHR31569:SF4">
    <property type="entry name" value="SWIM-TYPE DOMAIN-CONTAINING PROTEIN"/>
    <property type="match status" value="1"/>
</dbReference>
<evidence type="ECO:0000313" key="3">
    <source>
        <dbReference type="EMBL" id="KAG2897329.1"/>
    </source>
</evidence>
<dbReference type="InterPro" id="IPR052579">
    <property type="entry name" value="Zinc_finger_SWIM"/>
</dbReference>
<name>A0A8T0Y7I0_9STRA</name>
<organism evidence="2 4">
    <name type="scientific">Phytophthora cactorum</name>
    <dbReference type="NCBI Taxonomy" id="29920"/>
    <lineage>
        <taxon>Eukaryota</taxon>
        <taxon>Sar</taxon>
        <taxon>Stramenopiles</taxon>
        <taxon>Oomycota</taxon>
        <taxon>Peronosporomycetes</taxon>
        <taxon>Peronosporales</taxon>
        <taxon>Peronosporaceae</taxon>
        <taxon>Phytophthora</taxon>
    </lineage>
</organism>
<dbReference type="Pfam" id="PF21056">
    <property type="entry name" value="ZSWIM1-3_RNaseH-like"/>
    <property type="match status" value="1"/>
</dbReference>
<evidence type="ECO:0000313" key="4">
    <source>
        <dbReference type="Proteomes" id="UP000735874"/>
    </source>
</evidence>
<comment type="caution">
    <text evidence="2">The sequence shown here is derived from an EMBL/GenBank/DDBJ whole genome shotgun (WGS) entry which is preliminary data.</text>
</comment>
<dbReference type="InterPro" id="IPR048324">
    <property type="entry name" value="ZSWIM1-3_RNaseH-like"/>
</dbReference>
<evidence type="ECO:0000259" key="1">
    <source>
        <dbReference type="Pfam" id="PF21056"/>
    </source>
</evidence>
<feature type="domain" description="ZSWIM1/3 RNaseH-like" evidence="1">
    <location>
        <begin position="88"/>
        <end position="162"/>
    </location>
</feature>
<protein>
    <recommendedName>
        <fullName evidence="1">ZSWIM1/3 RNaseH-like domain-containing protein</fullName>
    </recommendedName>
</protein>
<reference evidence="2" key="1">
    <citation type="submission" date="2018-10" db="EMBL/GenBank/DDBJ databases">
        <title>Effector identification in a new, highly contiguous assembly of the strawberry crown rot pathogen Phytophthora cactorum.</title>
        <authorList>
            <person name="Armitage A.D."/>
            <person name="Nellist C.F."/>
            <person name="Bates H."/>
            <person name="Vickerstaff R.J."/>
            <person name="Harrison R.J."/>
        </authorList>
    </citation>
    <scope>NUCLEOTIDE SEQUENCE</scope>
    <source>
        <strain evidence="2">15-7</strain>
        <strain evidence="3">4040</strain>
    </source>
</reference>
<accession>A0A8T0Y7I0</accession>
<evidence type="ECO:0000313" key="2">
    <source>
        <dbReference type="EMBL" id="KAG2841752.1"/>
    </source>
</evidence>